<keyword evidence="4" id="KW-1185">Reference proteome</keyword>
<accession>A0ABW7M3Y8</accession>
<dbReference type="CDD" id="cd02038">
    <property type="entry name" value="FlhG-like"/>
    <property type="match status" value="1"/>
</dbReference>
<evidence type="ECO:0000256" key="1">
    <source>
        <dbReference type="ARBA" id="ARBA00022741"/>
    </source>
</evidence>
<name>A0ABW7M3Y8_9PSED</name>
<sequence length="273" mass="29511">MEHGHFVQVIAVTSGKGGVGKTVVAINLSLALAELGKRVVLLEADLGLPNIGVLLGLSPQYTLADLMEGRCELSDVLMQGPGGVLIAHAASGAQSPAHLSPAQYAGLIQVFSDIADTLDVLVIDTASGIGESVVTFVRAAQEILLVVCDDPASITDAYALIKLLNREHGINRFRVLINLQHNAIDGQRLFARLRKVIDSFLDVTLQYVGTIPYDQDIRKAAHQHRALYQKFPASKSAKEFRAIAKNMSTWPMPGSPRGHVEFFVEALVNNSRR</sequence>
<dbReference type="InterPro" id="IPR033875">
    <property type="entry name" value="FlhG"/>
</dbReference>
<dbReference type="InterPro" id="IPR033756">
    <property type="entry name" value="YlxH/NBP35"/>
</dbReference>
<dbReference type="SUPFAM" id="SSF52540">
    <property type="entry name" value="P-loop containing nucleoside triphosphate hydrolases"/>
    <property type="match status" value="1"/>
</dbReference>
<dbReference type="InterPro" id="IPR025501">
    <property type="entry name" value="MinD_FleN"/>
</dbReference>
<dbReference type="RefSeq" id="WP_261742107.1">
    <property type="nucleotide sequence ID" value="NZ_JBINXA010000015.1"/>
</dbReference>
<evidence type="ECO:0000313" key="4">
    <source>
        <dbReference type="Proteomes" id="UP001609821"/>
    </source>
</evidence>
<dbReference type="PANTHER" id="PTHR43384:SF4">
    <property type="entry name" value="CELLULOSE BIOSYNTHESIS PROTEIN BCSQ-RELATED"/>
    <property type="match status" value="1"/>
</dbReference>
<organism evidence="3 4">
    <name type="scientific">Pseudomonas kulmbachensis</name>
    <dbReference type="NCBI Taxonomy" id="3043408"/>
    <lineage>
        <taxon>Bacteria</taxon>
        <taxon>Pseudomonadati</taxon>
        <taxon>Pseudomonadota</taxon>
        <taxon>Gammaproteobacteria</taxon>
        <taxon>Pseudomonadales</taxon>
        <taxon>Pseudomonadaceae</taxon>
        <taxon>Pseudomonas</taxon>
    </lineage>
</organism>
<evidence type="ECO:0000313" key="3">
    <source>
        <dbReference type="EMBL" id="MFH6568620.1"/>
    </source>
</evidence>
<dbReference type="Pfam" id="PF10609">
    <property type="entry name" value="ParA"/>
    <property type="match status" value="1"/>
</dbReference>
<dbReference type="InterPro" id="IPR027417">
    <property type="entry name" value="P-loop_NTPase"/>
</dbReference>
<proteinExistence type="predicted"/>
<dbReference type="PANTHER" id="PTHR43384">
    <property type="entry name" value="SEPTUM SITE-DETERMINING PROTEIN MIND HOMOLOG, CHLOROPLASTIC-RELATED"/>
    <property type="match status" value="1"/>
</dbReference>
<reference evidence="3 4" key="1">
    <citation type="submission" date="2024-10" db="EMBL/GenBank/DDBJ databases">
        <title>Aeromonas and Pseudomonas from the Cagarras Archipelago, Rio de Janeiro, Brazil.</title>
        <authorList>
            <person name="Canellas A.L.B."/>
            <person name="Laport M.S."/>
        </authorList>
    </citation>
    <scope>NUCLEOTIDE SEQUENCE [LARGE SCALE GENOMIC DNA]</scope>
    <source>
        <strain evidence="3 4">CPF-4</strain>
    </source>
</reference>
<keyword evidence="1" id="KW-0547">Nucleotide-binding</keyword>
<dbReference type="InterPro" id="IPR050625">
    <property type="entry name" value="ParA/MinD_ATPase"/>
</dbReference>
<dbReference type="PIRSF" id="PIRSF003092">
    <property type="entry name" value="MinD"/>
    <property type="match status" value="1"/>
</dbReference>
<dbReference type="Proteomes" id="UP001609821">
    <property type="component" value="Unassembled WGS sequence"/>
</dbReference>
<keyword evidence="2" id="KW-0067">ATP-binding</keyword>
<protein>
    <submittedName>
        <fullName evidence="3">MinD/ParA family protein</fullName>
    </submittedName>
</protein>
<dbReference type="EMBL" id="JBINXB010000047">
    <property type="protein sequence ID" value="MFH6568620.1"/>
    <property type="molecule type" value="Genomic_DNA"/>
</dbReference>
<evidence type="ECO:0000256" key="2">
    <source>
        <dbReference type="ARBA" id="ARBA00022840"/>
    </source>
</evidence>
<dbReference type="Gene3D" id="3.40.50.300">
    <property type="entry name" value="P-loop containing nucleotide triphosphate hydrolases"/>
    <property type="match status" value="1"/>
</dbReference>
<comment type="caution">
    <text evidence="3">The sequence shown here is derived from an EMBL/GenBank/DDBJ whole genome shotgun (WGS) entry which is preliminary data.</text>
</comment>
<gene>
    <name evidence="3" type="ORF">ACHMWK_21940</name>
</gene>